<sequence>MKEIFDNNAHYAVQAGGHTAMKNWNVVQDGVLIMFTHMSNASYSSETDTITLQPGLTWEEATAAVESSGVAPLGARVRDVGTGALLGGGISYLTSEYGFASDMYKELDVVLPNGDFVTVNADNEYSDLFWALKGCASRCGIVTRYELYPARTGTKEEKNYYGGVITFPASANPDVITAIANFNSVEDPKAVLLTLFIQTTNPDGSTEAVTDVYIFYHGSGFPDAIFGELLSIPSTSQSFSAISYYDMLITFPMFPSGCVQFFGGGADFREATALQSIYNHWWNFTTTVQSEILRSFMSYTPLTKTTTDAGNARGGNPIDPPADGFISINFGVMLPAGVTNVPDSLESARQLLLSQ</sequence>
<dbReference type="InterPro" id="IPR036318">
    <property type="entry name" value="FAD-bd_PCMH-like_sf"/>
</dbReference>
<evidence type="ECO:0000256" key="2">
    <source>
        <dbReference type="ARBA" id="ARBA00022630"/>
    </source>
</evidence>
<gene>
    <name evidence="6" type="ORF">AMATHDRAFT_147016</name>
</gene>
<dbReference type="EMBL" id="KZ302021">
    <property type="protein sequence ID" value="PFH49709.1"/>
    <property type="molecule type" value="Genomic_DNA"/>
</dbReference>
<proteinExistence type="inferred from homology"/>
<keyword evidence="7" id="KW-1185">Reference proteome</keyword>
<dbReference type="PANTHER" id="PTHR42973">
    <property type="entry name" value="BINDING OXIDOREDUCTASE, PUTATIVE (AFU_ORTHOLOGUE AFUA_1G17690)-RELATED"/>
    <property type="match status" value="1"/>
</dbReference>
<dbReference type="PROSITE" id="PS51387">
    <property type="entry name" value="FAD_PCMH"/>
    <property type="match status" value="1"/>
</dbReference>
<dbReference type="STRING" id="703135.A0A2A9NGG2"/>
<reference evidence="6 7" key="1">
    <citation type="submission" date="2014-02" db="EMBL/GenBank/DDBJ databases">
        <title>Transposable element dynamics among asymbiotic and ectomycorrhizal Amanita fungi.</title>
        <authorList>
            <consortium name="DOE Joint Genome Institute"/>
            <person name="Hess J."/>
            <person name="Skrede I."/>
            <person name="Wolfe B."/>
            <person name="LaButti K."/>
            <person name="Ohm R.A."/>
            <person name="Grigoriev I.V."/>
            <person name="Pringle A."/>
        </authorList>
    </citation>
    <scope>NUCLEOTIDE SEQUENCE [LARGE SCALE GENOMIC DNA]</scope>
    <source>
        <strain evidence="6 7">SKay4041</strain>
    </source>
</reference>
<feature type="domain" description="FAD-binding PCMH-type" evidence="5">
    <location>
        <begin position="1"/>
        <end position="152"/>
    </location>
</feature>
<keyword evidence="3" id="KW-0274">FAD</keyword>
<name>A0A2A9NGG2_9AGAR</name>
<dbReference type="InterPro" id="IPR016169">
    <property type="entry name" value="FAD-bd_PCMH_sub2"/>
</dbReference>
<organism evidence="6 7">
    <name type="scientific">Amanita thiersii Skay4041</name>
    <dbReference type="NCBI Taxonomy" id="703135"/>
    <lineage>
        <taxon>Eukaryota</taxon>
        <taxon>Fungi</taxon>
        <taxon>Dikarya</taxon>
        <taxon>Basidiomycota</taxon>
        <taxon>Agaricomycotina</taxon>
        <taxon>Agaricomycetes</taxon>
        <taxon>Agaricomycetidae</taxon>
        <taxon>Agaricales</taxon>
        <taxon>Pluteineae</taxon>
        <taxon>Amanitaceae</taxon>
        <taxon>Amanita</taxon>
    </lineage>
</organism>
<evidence type="ECO:0000256" key="4">
    <source>
        <dbReference type="ARBA" id="ARBA00023002"/>
    </source>
</evidence>
<dbReference type="Proteomes" id="UP000242287">
    <property type="component" value="Unassembled WGS sequence"/>
</dbReference>
<comment type="similarity">
    <text evidence="1">Belongs to the oxygen-dependent FAD-linked oxidoreductase family.</text>
</comment>
<evidence type="ECO:0000259" key="5">
    <source>
        <dbReference type="PROSITE" id="PS51387"/>
    </source>
</evidence>
<dbReference type="OrthoDB" id="2151789at2759"/>
<evidence type="ECO:0000313" key="6">
    <source>
        <dbReference type="EMBL" id="PFH49709.1"/>
    </source>
</evidence>
<dbReference type="InterPro" id="IPR006094">
    <property type="entry name" value="Oxid_FAD_bind_N"/>
</dbReference>
<dbReference type="GO" id="GO:0016491">
    <property type="term" value="F:oxidoreductase activity"/>
    <property type="evidence" value="ECO:0007669"/>
    <property type="project" value="UniProtKB-KW"/>
</dbReference>
<keyword evidence="4" id="KW-0560">Oxidoreductase</keyword>
<dbReference type="InterPro" id="IPR050416">
    <property type="entry name" value="FAD-linked_Oxidoreductase"/>
</dbReference>
<evidence type="ECO:0000313" key="7">
    <source>
        <dbReference type="Proteomes" id="UP000242287"/>
    </source>
</evidence>
<dbReference type="Gene3D" id="3.30.465.10">
    <property type="match status" value="1"/>
</dbReference>
<evidence type="ECO:0000256" key="3">
    <source>
        <dbReference type="ARBA" id="ARBA00022827"/>
    </source>
</evidence>
<dbReference type="InterPro" id="IPR016166">
    <property type="entry name" value="FAD-bd_PCMH"/>
</dbReference>
<keyword evidence="2" id="KW-0285">Flavoprotein</keyword>
<dbReference type="SUPFAM" id="SSF56176">
    <property type="entry name" value="FAD-binding/transporter-associated domain-like"/>
    <property type="match status" value="1"/>
</dbReference>
<evidence type="ECO:0000256" key="1">
    <source>
        <dbReference type="ARBA" id="ARBA00005466"/>
    </source>
</evidence>
<protein>
    <recommendedName>
        <fullName evidence="5">FAD-binding PCMH-type domain-containing protein</fullName>
    </recommendedName>
</protein>
<dbReference type="GO" id="GO:0071949">
    <property type="term" value="F:FAD binding"/>
    <property type="evidence" value="ECO:0007669"/>
    <property type="project" value="InterPro"/>
</dbReference>
<dbReference type="PANTHER" id="PTHR42973:SF13">
    <property type="entry name" value="FAD-BINDING PCMH-TYPE DOMAIN-CONTAINING PROTEIN"/>
    <property type="match status" value="1"/>
</dbReference>
<accession>A0A2A9NGG2</accession>
<dbReference type="Pfam" id="PF01565">
    <property type="entry name" value="FAD_binding_4"/>
    <property type="match status" value="1"/>
</dbReference>
<dbReference type="AlphaFoldDB" id="A0A2A9NGG2"/>